<keyword evidence="3 4" id="KW-0418">Kinase</keyword>
<evidence type="ECO:0000313" key="8">
    <source>
        <dbReference type="Proteomes" id="UP000237040"/>
    </source>
</evidence>
<keyword evidence="2 4" id="KW-0808">Transferase</keyword>
<evidence type="ECO:0000256" key="2">
    <source>
        <dbReference type="ARBA" id="ARBA00022679"/>
    </source>
</evidence>
<dbReference type="GO" id="GO:0016773">
    <property type="term" value="F:phosphotransferase activity, alcohol group as acceptor"/>
    <property type="evidence" value="ECO:0007669"/>
    <property type="project" value="InterPro"/>
</dbReference>
<evidence type="ECO:0000256" key="4">
    <source>
        <dbReference type="RuleBase" id="RU003733"/>
    </source>
</evidence>
<dbReference type="InterPro" id="IPR000577">
    <property type="entry name" value="Carb_kinase_FGGY"/>
</dbReference>
<dbReference type="Pfam" id="PF02782">
    <property type="entry name" value="FGGY_C"/>
    <property type="match status" value="1"/>
</dbReference>
<protein>
    <submittedName>
        <fullName evidence="7">Carbohydrate kinase</fullName>
    </submittedName>
</protein>
<dbReference type="InterPro" id="IPR043129">
    <property type="entry name" value="ATPase_NBD"/>
</dbReference>
<accession>A0A2J6WFF8</accession>
<evidence type="ECO:0000259" key="6">
    <source>
        <dbReference type="Pfam" id="PF02782"/>
    </source>
</evidence>
<dbReference type="Proteomes" id="UP000237040">
    <property type="component" value="Unassembled WGS sequence"/>
</dbReference>
<comment type="similarity">
    <text evidence="1 4">Belongs to the FGGY kinase family.</text>
</comment>
<feature type="domain" description="Carbohydrate kinase FGGY N-terminal" evidence="5">
    <location>
        <begin position="5"/>
        <end position="245"/>
    </location>
</feature>
<dbReference type="EMBL" id="PNIL01000019">
    <property type="protein sequence ID" value="PMP68433.1"/>
    <property type="molecule type" value="Genomic_DNA"/>
</dbReference>
<dbReference type="GO" id="GO:0016301">
    <property type="term" value="F:kinase activity"/>
    <property type="evidence" value="ECO:0007669"/>
    <property type="project" value="UniProtKB-KW"/>
</dbReference>
<feature type="domain" description="Carbohydrate kinase FGGY C-terminal" evidence="6">
    <location>
        <begin position="286"/>
        <end position="436"/>
    </location>
</feature>
<dbReference type="InterPro" id="IPR050406">
    <property type="entry name" value="FGGY_Carb_Kinase"/>
</dbReference>
<dbReference type="RefSeq" id="WP_424586758.1">
    <property type="nucleotide sequence ID" value="NZ_JBNAUB010000011.1"/>
</dbReference>
<dbReference type="GO" id="GO:0005975">
    <property type="term" value="P:carbohydrate metabolic process"/>
    <property type="evidence" value="ECO:0007669"/>
    <property type="project" value="InterPro"/>
</dbReference>
<proteinExistence type="inferred from homology"/>
<dbReference type="Pfam" id="PF00370">
    <property type="entry name" value="FGGY_N"/>
    <property type="match status" value="1"/>
</dbReference>
<evidence type="ECO:0000256" key="3">
    <source>
        <dbReference type="ARBA" id="ARBA00022777"/>
    </source>
</evidence>
<evidence type="ECO:0000313" key="7">
    <source>
        <dbReference type="EMBL" id="PMP68433.1"/>
    </source>
</evidence>
<dbReference type="PIRSF" id="PIRSF000538">
    <property type="entry name" value="GlpK"/>
    <property type="match status" value="1"/>
</dbReference>
<dbReference type="CDD" id="cd07804">
    <property type="entry name" value="ASKHA_NBD_FGGY_RrXK-like"/>
    <property type="match status" value="1"/>
</dbReference>
<dbReference type="Gene3D" id="3.30.420.40">
    <property type="match status" value="2"/>
</dbReference>
<evidence type="ECO:0000256" key="1">
    <source>
        <dbReference type="ARBA" id="ARBA00009156"/>
    </source>
</evidence>
<dbReference type="InterPro" id="IPR018484">
    <property type="entry name" value="FGGY_N"/>
</dbReference>
<dbReference type="InterPro" id="IPR018483">
    <property type="entry name" value="Carb_kinase_FGGY_CS"/>
</dbReference>
<dbReference type="SUPFAM" id="SSF53067">
    <property type="entry name" value="Actin-like ATPase domain"/>
    <property type="match status" value="2"/>
</dbReference>
<comment type="caution">
    <text evidence="7">The sequence shown here is derived from an EMBL/GenBank/DDBJ whole genome shotgun (WGS) entry which is preliminary data.</text>
</comment>
<dbReference type="PROSITE" id="PS00445">
    <property type="entry name" value="FGGY_KINASES_2"/>
    <property type="match status" value="1"/>
</dbReference>
<dbReference type="AlphaFoldDB" id="A0A2J6WFF8"/>
<dbReference type="InterPro" id="IPR018485">
    <property type="entry name" value="FGGY_C"/>
</dbReference>
<reference evidence="7 8" key="1">
    <citation type="submission" date="2018-01" db="EMBL/GenBank/DDBJ databases">
        <title>Metagenomic assembled genomes from two thermal pools in the Uzon Caldera, Kamchatka, Russia.</title>
        <authorList>
            <person name="Wilkins L."/>
            <person name="Ettinger C."/>
        </authorList>
    </citation>
    <scope>NUCLEOTIDE SEQUENCE [LARGE SCALE GENOMIC DNA]</scope>
    <source>
        <strain evidence="7">ZAV-07</strain>
    </source>
</reference>
<sequence length="498" mass="56389">MRDLALGIDIGTTSVKAIVVDSVGRIYFEKSIEQNLISIAPNFAEMDANLFFENTLEVLKDVAKDGLDKRIASIGITGMVPTLIALDENLNPLRYSIQQNDARAVEEIEYFKKIIDENWYFERTANTINQQLIFPKWLWLKKHEADVVSKTKYIMGSYDFVSTKLTNMPHVEENWALESGLFNIRKMDFDDEILSIASIDRSMLPKIVKPNEFIGFLTEEVERLTGFNSGVPIIGGSADHIASTLALGLVEEGDLLLKFGGAGDIMFVSDSLRMDKRLFLDFHDIEGKFVINGCMASSGSLIKWFMNIIRETSFDEITEEAFKSNIGANGIITLPYFLGEKTPIFDTKARGVIFGLQLFHNRGDIFRSILESIVYGFLHHIDVLNEMGLTIKRVFISDGGAKNPLIRRITADAVGLPIKYIKTNPGSSLGVALLSLLSAKLLKDEKEIENFLTDYEIIEPDLSNTQKYREYFSLYKDLYKSLRPLFERLYEIQKTKEV</sequence>
<gene>
    <name evidence="7" type="ORF">C0189_01190</name>
</gene>
<name>A0A2J6WFF8_9BACT</name>
<evidence type="ECO:0000259" key="5">
    <source>
        <dbReference type="Pfam" id="PF00370"/>
    </source>
</evidence>
<dbReference type="PANTHER" id="PTHR43095">
    <property type="entry name" value="SUGAR KINASE"/>
    <property type="match status" value="1"/>
</dbReference>
<organism evidence="7 8">
    <name type="scientific">Caldisericum exile</name>
    <dbReference type="NCBI Taxonomy" id="693075"/>
    <lineage>
        <taxon>Bacteria</taxon>
        <taxon>Pseudomonadati</taxon>
        <taxon>Caldisericota/Cryosericota group</taxon>
        <taxon>Caldisericota</taxon>
        <taxon>Caldisericia</taxon>
        <taxon>Caldisericales</taxon>
        <taxon>Caldisericaceae</taxon>
        <taxon>Caldisericum</taxon>
    </lineage>
</organism>